<keyword evidence="4" id="KW-0812">Transmembrane</keyword>
<keyword evidence="4" id="KW-1133">Transmembrane helix</keyword>
<dbReference type="SMART" id="SM00563">
    <property type="entry name" value="PlsC"/>
    <property type="match status" value="1"/>
</dbReference>
<evidence type="ECO:0000256" key="1">
    <source>
        <dbReference type="ARBA" id="ARBA00008655"/>
    </source>
</evidence>
<feature type="signal peptide" evidence="5">
    <location>
        <begin position="1"/>
        <end position="18"/>
    </location>
</feature>
<feature type="chain" id="PRO_5041279820" evidence="5">
    <location>
        <begin position="19"/>
        <end position="359"/>
    </location>
</feature>
<feature type="domain" description="Phospholipid/glycerol acyltransferase" evidence="6">
    <location>
        <begin position="48"/>
        <end position="170"/>
    </location>
</feature>
<dbReference type="InterPro" id="IPR002123">
    <property type="entry name" value="Plipid/glycerol_acylTrfase"/>
</dbReference>
<keyword evidence="8" id="KW-1185">Reference proteome</keyword>
<protein>
    <submittedName>
        <fullName evidence="7">Lysocardiolipin acyltransferase 1</fullName>
    </submittedName>
</protein>
<dbReference type="GO" id="GO:0005783">
    <property type="term" value="C:endoplasmic reticulum"/>
    <property type="evidence" value="ECO:0007669"/>
    <property type="project" value="TreeGrafter"/>
</dbReference>
<evidence type="ECO:0000313" key="7">
    <source>
        <dbReference type="EMBL" id="CAI8052209.1"/>
    </source>
</evidence>
<dbReference type="SUPFAM" id="SSF69593">
    <property type="entry name" value="Glycerol-3-phosphate (1)-acyltransferase"/>
    <property type="match status" value="1"/>
</dbReference>
<dbReference type="AlphaFoldDB" id="A0AA35XCB6"/>
<comment type="caution">
    <text evidence="7">The sequence shown here is derived from an EMBL/GenBank/DDBJ whole genome shotgun (WGS) entry which is preliminary data.</text>
</comment>
<keyword evidence="5" id="KW-0732">Signal</keyword>
<dbReference type="CDD" id="cd07990">
    <property type="entry name" value="LPLAT_LCLAT1-like"/>
    <property type="match status" value="1"/>
</dbReference>
<dbReference type="Proteomes" id="UP001174909">
    <property type="component" value="Unassembled WGS sequence"/>
</dbReference>
<feature type="transmembrane region" description="Helical" evidence="4">
    <location>
        <begin position="295"/>
        <end position="315"/>
    </location>
</feature>
<organism evidence="7 8">
    <name type="scientific">Geodia barretti</name>
    <name type="common">Barrett's horny sponge</name>
    <dbReference type="NCBI Taxonomy" id="519541"/>
    <lineage>
        <taxon>Eukaryota</taxon>
        <taxon>Metazoa</taxon>
        <taxon>Porifera</taxon>
        <taxon>Demospongiae</taxon>
        <taxon>Heteroscleromorpha</taxon>
        <taxon>Tetractinellida</taxon>
        <taxon>Astrophorina</taxon>
        <taxon>Geodiidae</taxon>
        <taxon>Geodia</taxon>
    </lineage>
</organism>
<comment type="similarity">
    <text evidence="1">Belongs to the 1-acyl-sn-glycerol-3-phosphate acyltransferase family.</text>
</comment>
<proteinExistence type="inferred from homology"/>
<accession>A0AA35XCB6</accession>
<dbReference type="GO" id="GO:0016746">
    <property type="term" value="F:acyltransferase activity"/>
    <property type="evidence" value="ECO:0007669"/>
    <property type="project" value="UniProtKB-KW"/>
</dbReference>
<dbReference type="Pfam" id="PF01553">
    <property type="entry name" value="Acyltransferase"/>
    <property type="match status" value="1"/>
</dbReference>
<evidence type="ECO:0000256" key="3">
    <source>
        <dbReference type="ARBA" id="ARBA00023315"/>
    </source>
</evidence>
<gene>
    <name evidence="7" type="ORF">GBAR_LOCUS28578</name>
</gene>
<dbReference type="InterPro" id="IPR032098">
    <property type="entry name" value="Acyltransf_C"/>
</dbReference>
<sequence length="359" mass="42340">MWFPMHWIIPVWIIPCLELPNIFLRLPELFFGMRIRTFGHREKFRPRSLFVMNHVCHFDWLYFWGVVERNGNITTWKVVTKNSIKKVPILGICLQYMCHIFVSRHWEVDEREFKKKLFYYNGLELPVQLLLFPEGGDFTGKSKAKSDTYADTNGLKRYKYCLHPHARGFLYIMEALRSGRLDAVYDITVGYPDALAKTEADLANGKYIPREIHYNIRHYRAEDLPTDEEGLSQWLEERWREKEETLKLFYAHKQFLVKGTATGSGLRNVGNGHSEYRPVPEVAMPKSYSFTFKGLAFYLFITIFFSYLFYLNWLWRCCVLVLTVYTLVKGLKGTGIDSVLPDKVHDVIEAAYRKCHRVK</sequence>
<dbReference type="Pfam" id="PF16076">
    <property type="entry name" value="Acyltransf_C"/>
    <property type="match status" value="1"/>
</dbReference>
<keyword evidence="2" id="KW-0808">Transferase</keyword>
<keyword evidence="3 7" id="KW-0012">Acyltransferase</keyword>
<evidence type="ECO:0000259" key="6">
    <source>
        <dbReference type="SMART" id="SM00563"/>
    </source>
</evidence>
<dbReference type="PANTHER" id="PTHR10983:SF16">
    <property type="entry name" value="LYSOCARDIOLIPIN ACYLTRANSFERASE 1"/>
    <property type="match status" value="1"/>
</dbReference>
<reference evidence="7" key="1">
    <citation type="submission" date="2023-03" db="EMBL/GenBank/DDBJ databases">
        <authorList>
            <person name="Steffen K."/>
            <person name="Cardenas P."/>
        </authorList>
    </citation>
    <scope>NUCLEOTIDE SEQUENCE</scope>
</reference>
<keyword evidence="4" id="KW-0472">Membrane</keyword>
<dbReference type="GO" id="GO:0036149">
    <property type="term" value="P:phosphatidylinositol acyl-chain remodeling"/>
    <property type="evidence" value="ECO:0007669"/>
    <property type="project" value="TreeGrafter"/>
</dbReference>
<evidence type="ECO:0000256" key="4">
    <source>
        <dbReference type="SAM" id="Phobius"/>
    </source>
</evidence>
<evidence type="ECO:0000256" key="5">
    <source>
        <dbReference type="SAM" id="SignalP"/>
    </source>
</evidence>
<dbReference type="PANTHER" id="PTHR10983">
    <property type="entry name" value="1-ACYLGLYCEROL-3-PHOSPHATE ACYLTRANSFERASE-RELATED"/>
    <property type="match status" value="1"/>
</dbReference>
<evidence type="ECO:0000256" key="2">
    <source>
        <dbReference type="ARBA" id="ARBA00022679"/>
    </source>
</evidence>
<dbReference type="EMBL" id="CASHTH010003996">
    <property type="protein sequence ID" value="CAI8052209.1"/>
    <property type="molecule type" value="Genomic_DNA"/>
</dbReference>
<name>A0AA35XCB6_GEOBA</name>
<evidence type="ECO:0000313" key="8">
    <source>
        <dbReference type="Proteomes" id="UP001174909"/>
    </source>
</evidence>